<proteinExistence type="predicted"/>
<feature type="transmembrane region" description="Helical" evidence="6">
    <location>
        <begin position="319"/>
        <end position="339"/>
    </location>
</feature>
<dbReference type="InterPro" id="IPR036259">
    <property type="entry name" value="MFS_trans_sf"/>
</dbReference>
<feature type="transmembrane region" description="Helical" evidence="6">
    <location>
        <begin position="200"/>
        <end position="221"/>
    </location>
</feature>
<name>A0A6I1GKL0_9BIFI</name>
<dbReference type="SUPFAM" id="SSF103473">
    <property type="entry name" value="MFS general substrate transporter"/>
    <property type="match status" value="1"/>
</dbReference>
<evidence type="ECO:0000256" key="4">
    <source>
        <dbReference type="ARBA" id="ARBA00022989"/>
    </source>
</evidence>
<reference evidence="7 8" key="1">
    <citation type="submission" date="2019-09" db="EMBL/GenBank/DDBJ databases">
        <title>Characterization of the phylogenetic diversity of two novel species belonging to the genus Bifidobacterium: Bifidobacterium cebidarum sp. nov. and Bifidobacterium leontopitheci sp. nov.</title>
        <authorList>
            <person name="Lugli G.A."/>
            <person name="Duranti S."/>
            <person name="Milani C."/>
            <person name="Turroni F."/>
            <person name="Ventura M."/>
        </authorList>
    </citation>
    <scope>NUCLEOTIDE SEQUENCE [LARGE SCALE GENOMIC DNA]</scope>
    <source>
        <strain evidence="7 8">LMG 31471</strain>
    </source>
</reference>
<feature type="transmembrane region" description="Helical" evidence="6">
    <location>
        <begin position="345"/>
        <end position="370"/>
    </location>
</feature>
<sequence length="436" mass="45956">MTANDATDATTSATETTHTIEIETPTPTRSPLLARDFILLIAGQGISLFGNLMLRFAMSMWVLDETGSATIFGTILAVSIVPTILLSPFGGVLADRINRRTIMVALDAISGLLVLACTVLFAAIGFNMVAIAAMQVLLAVLGAFETPTVQAALPQMYRRYGQGVMRQAMAVVNQVQQVGSLLPSFLGGVLYALFGIRLMMVVTVVSFAAAAGLECFIRLGAPDRGDGELPSPVEDLKAGMRFLLRERPHVFQLACFAGALNFLVIGYSAVGYPYMIRTVLGFDSTVYGVADGLVGVAGVVGAFIVGAFAARLSMRNMPAALLALALTLVPQGVVFLLPVGAWTKLVVLVAFTCGSMIATSFTNLIAVPAIQLSTPEAMTGKVMSIFSALCMCAQPLGQLAYGWAYDRVPVAAVMLASAVAMGLLVLPTLPLVKRFD</sequence>
<dbReference type="CDD" id="cd06173">
    <property type="entry name" value="MFS_MefA_like"/>
    <property type="match status" value="1"/>
</dbReference>
<feature type="transmembrane region" description="Helical" evidence="6">
    <location>
        <begin position="382"/>
        <end position="404"/>
    </location>
</feature>
<dbReference type="PANTHER" id="PTHR23513:SF11">
    <property type="entry name" value="STAPHYLOFERRIN A TRANSPORTER"/>
    <property type="match status" value="1"/>
</dbReference>
<evidence type="ECO:0000313" key="7">
    <source>
        <dbReference type="EMBL" id="KAB7789907.1"/>
    </source>
</evidence>
<keyword evidence="3 6" id="KW-0812">Transmembrane</keyword>
<feature type="transmembrane region" description="Helical" evidence="6">
    <location>
        <begin position="37"/>
        <end position="58"/>
    </location>
</feature>
<dbReference type="GO" id="GO:0022857">
    <property type="term" value="F:transmembrane transporter activity"/>
    <property type="evidence" value="ECO:0007669"/>
    <property type="project" value="InterPro"/>
</dbReference>
<keyword evidence="8" id="KW-1185">Reference proteome</keyword>
<accession>A0A6I1GKL0</accession>
<dbReference type="Gene3D" id="1.20.1250.20">
    <property type="entry name" value="MFS general substrate transporter like domains"/>
    <property type="match status" value="1"/>
</dbReference>
<dbReference type="GO" id="GO:0005886">
    <property type="term" value="C:plasma membrane"/>
    <property type="evidence" value="ECO:0007669"/>
    <property type="project" value="UniProtKB-SubCell"/>
</dbReference>
<evidence type="ECO:0000313" key="8">
    <source>
        <dbReference type="Proteomes" id="UP000441772"/>
    </source>
</evidence>
<dbReference type="Proteomes" id="UP000441772">
    <property type="component" value="Unassembled WGS sequence"/>
</dbReference>
<feature type="transmembrane region" description="Helical" evidence="6">
    <location>
        <begin position="70"/>
        <end position="92"/>
    </location>
</feature>
<keyword evidence="5 6" id="KW-0472">Membrane</keyword>
<feature type="transmembrane region" description="Helical" evidence="6">
    <location>
        <begin position="292"/>
        <end position="312"/>
    </location>
</feature>
<dbReference type="AlphaFoldDB" id="A0A6I1GKL0"/>
<comment type="subcellular location">
    <subcellularLocation>
        <location evidence="1">Cell membrane</location>
        <topology evidence="1">Multi-pass membrane protein</topology>
    </subcellularLocation>
</comment>
<feature type="transmembrane region" description="Helical" evidence="6">
    <location>
        <begin position="410"/>
        <end position="432"/>
    </location>
</feature>
<keyword evidence="2" id="KW-1003">Cell membrane</keyword>
<evidence type="ECO:0000256" key="2">
    <source>
        <dbReference type="ARBA" id="ARBA00022475"/>
    </source>
</evidence>
<dbReference type="PANTHER" id="PTHR23513">
    <property type="entry name" value="INTEGRAL MEMBRANE EFFLUX PROTEIN-RELATED"/>
    <property type="match status" value="1"/>
</dbReference>
<dbReference type="RefSeq" id="WP_152234893.1">
    <property type="nucleotide sequence ID" value="NZ_JBHSKZ010000009.1"/>
</dbReference>
<evidence type="ECO:0000256" key="6">
    <source>
        <dbReference type="SAM" id="Phobius"/>
    </source>
</evidence>
<protein>
    <submittedName>
        <fullName evidence="7">MFS transporter</fullName>
    </submittedName>
</protein>
<keyword evidence="4 6" id="KW-1133">Transmembrane helix</keyword>
<evidence type="ECO:0000256" key="1">
    <source>
        <dbReference type="ARBA" id="ARBA00004651"/>
    </source>
</evidence>
<feature type="transmembrane region" description="Helical" evidence="6">
    <location>
        <begin position="104"/>
        <end position="126"/>
    </location>
</feature>
<organism evidence="7 8">
    <name type="scientific">Bifidobacterium leontopitheci</name>
    <dbReference type="NCBI Taxonomy" id="2650774"/>
    <lineage>
        <taxon>Bacteria</taxon>
        <taxon>Bacillati</taxon>
        <taxon>Actinomycetota</taxon>
        <taxon>Actinomycetes</taxon>
        <taxon>Bifidobacteriales</taxon>
        <taxon>Bifidobacteriaceae</taxon>
        <taxon>Bifidobacterium</taxon>
    </lineage>
</organism>
<dbReference type="EMBL" id="WBVT01000027">
    <property type="protein sequence ID" value="KAB7789907.1"/>
    <property type="molecule type" value="Genomic_DNA"/>
</dbReference>
<dbReference type="Pfam" id="PF07690">
    <property type="entry name" value="MFS_1"/>
    <property type="match status" value="1"/>
</dbReference>
<comment type="caution">
    <text evidence="7">The sequence shown here is derived from an EMBL/GenBank/DDBJ whole genome shotgun (WGS) entry which is preliminary data.</text>
</comment>
<dbReference type="InterPro" id="IPR011701">
    <property type="entry name" value="MFS"/>
</dbReference>
<evidence type="ECO:0000256" key="3">
    <source>
        <dbReference type="ARBA" id="ARBA00022692"/>
    </source>
</evidence>
<feature type="transmembrane region" description="Helical" evidence="6">
    <location>
        <begin position="250"/>
        <end position="272"/>
    </location>
</feature>
<gene>
    <name evidence="7" type="ORF">F7D09_1574</name>
</gene>
<evidence type="ECO:0000256" key="5">
    <source>
        <dbReference type="ARBA" id="ARBA00023136"/>
    </source>
</evidence>